<feature type="signal peptide" evidence="1">
    <location>
        <begin position="1"/>
        <end position="18"/>
    </location>
</feature>
<evidence type="ECO:0000313" key="5">
    <source>
        <dbReference type="WBParaSite" id="BXY_0595600.1"/>
    </source>
</evidence>
<dbReference type="EMBL" id="CAJFDI010000003">
    <property type="protein sequence ID" value="CAD5220717.1"/>
    <property type="molecule type" value="Genomic_DNA"/>
</dbReference>
<dbReference type="EMBL" id="CAJFCV020000003">
    <property type="protein sequence ID" value="CAG9107027.1"/>
    <property type="molecule type" value="Genomic_DNA"/>
</dbReference>
<reference evidence="5" key="1">
    <citation type="submission" date="2016-11" db="UniProtKB">
        <authorList>
            <consortium name="WormBaseParasite"/>
        </authorList>
    </citation>
    <scope>IDENTIFICATION</scope>
</reference>
<keyword evidence="4" id="KW-1185">Reference proteome</keyword>
<dbReference type="PANTHER" id="PTHR37443">
    <property type="entry name" value="PROTEIN CBG09852-RELATED"/>
    <property type="match status" value="1"/>
</dbReference>
<dbReference type="Proteomes" id="UP000659654">
    <property type="component" value="Unassembled WGS sequence"/>
</dbReference>
<dbReference type="OrthoDB" id="5844058at2759"/>
<sequence length="242" mass="27670">MFIKVALLVFCVVQAVDSQLAAVYSNVSRTSDCSSWSSWGPCIWPDPINRKPYMSQLTPVCRNHWFYKFINARYQSALNSFFDYFLSIMKATKPCGFCSYRQSCGYGGKQKCNLSPFEVPGGRAIMPFFVSEKVCNRRDLRGQDQSDACTVDYDLVKENGGECKLWPSKQVSLEEVEAPFRSQIENLRWYSCLPQVVKDEKHEKAKPEKVCRCCCFPFRPNPVTFKCEHIPGSPRAPGMEDL</sequence>
<dbReference type="Proteomes" id="UP000582659">
    <property type="component" value="Unassembled WGS sequence"/>
</dbReference>
<dbReference type="WBParaSite" id="BXY_0595600.1">
    <property type="protein sequence ID" value="BXY_0595600.1"/>
    <property type="gene ID" value="BXY_0595600"/>
</dbReference>
<dbReference type="InterPro" id="IPR040271">
    <property type="entry name" value="T19C3.2-like"/>
</dbReference>
<dbReference type="PANTHER" id="PTHR37443:SF3">
    <property type="entry name" value="SECRETED PROTEIN"/>
    <property type="match status" value="1"/>
</dbReference>
<evidence type="ECO:0000313" key="3">
    <source>
        <dbReference type="Proteomes" id="UP000095284"/>
    </source>
</evidence>
<gene>
    <name evidence="2" type="ORF">BXYJ_LOCUS6318</name>
</gene>
<evidence type="ECO:0000256" key="1">
    <source>
        <dbReference type="SAM" id="SignalP"/>
    </source>
</evidence>
<accession>A0A1I7RYY8</accession>
<keyword evidence="1" id="KW-0732">Signal</keyword>
<dbReference type="Proteomes" id="UP000095284">
    <property type="component" value="Unplaced"/>
</dbReference>
<name>A0A1I7RYY8_BURXY</name>
<evidence type="ECO:0000313" key="2">
    <source>
        <dbReference type="EMBL" id="CAD5220717.1"/>
    </source>
</evidence>
<reference evidence="2" key="2">
    <citation type="submission" date="2020-09" db="EMBL/GenBank/DDBJ databases">
        <authorList>
            <person name="Kikuchi T."/>
        </authorList>
    </citation>
    <scope>NUCLEOTIDE SEQUENCE</scope>
    <source>
        <strain evidence="2">Ka4C1</strain>
    </source>
</reference>
<dbReference type="eggNOG" id="ENOG502S06F">
    <property type="taxonomic scope" value="Eukaryota"/>
</dbReference>
<feature type="chain" id="PRO_5036022002" evidence="1">
    <location>
        <begin position="19"/>
        <end position="242"/>
    </location>
</feature>
<protein>
    <submittedName>
        <fullName evidence="2">(pine wood nematode) hypothetical protein</fullName>
    </submittedName>
</protein>
<proteinExistence type="predicted"/>
<evidence type="ECO:0000313" key="4">
    <source>
        <dbReference type="Proteomes" id="UP000659654"/>
    </source>
</evidence>
<organism evidence="3 5">
    <name type="scientific">Bursaphelenchus xylophilus</name>
    <name type="common">Pinewood nematode worm</name>
    <name type="synonym">Aphelenchoides xylophilus</name>
    <dbReference type="NCBI Taxonomy" id="6326"/>
    <lineage>
        <taxon>Eukaryota</taxon>
        <taxon>Metazoa</taxon>
        <taxon>Ecdysozoa</taxon>
        <taxon>Nematoda</taxon>
        <taxon>Chromadorea</taxon>
        <taxon>Rhabditida</taxon>
        <taxon>Tylenchina</taxon>
        <taxon>Tylenchomorpha</taxon>
        <taxon>Aphelenchoidea</taxon>
        <taxon>Aphelenchoididae</taxon>
        <taxon>Bursaphelenchus</taxon>
    </lineage>
</organism>
<dbReference type="AlphaFoldDB" id="A0A1I7RYY8"/>